<comment type="caution">
    <text evidence="1">The sequence shown here is derived from an EMBL/GenBank/DDBJ whole genome shotgun (WGS) entry which is preliminary data.</text>
</comment>
<gene>
    <name evidence="1" type="ORF">BSTOLATCC_MIC49338</name>
</gene>
<evidence type="ECO:0000313" key="2">
    <source>
        <dbReference type="Proteomes" id="UP001162131"/>
    </source>
</evidence>
<reference evidence="1" key="1">
    <citation type="submission" date="2021-09" db="EMBL/GenBank/DDBJ databases">
        <authorList>
            <consortium name="AG Swart"/>
            <person name="Singh M."/>
            <person name="Singh A."/>
            <person name="Seah K."/>
            <person name="Emmerich C."/>
        </authorList>
    </citation>
    <scope>NUCLEOTIDE SEQUENCE</scope>
    <source>
        <strain evidence="1">ATCC30299</strain>
    </source>
</reference>
<dbReference type="AlphaFoldDB" id="A0AAU9JR51"/>
<dbReference type="Proteomes" id="UP001162131">
    <property type="component" value="Unassembled WGS sequence"/>
</dbReference>
<sequence length="231" mass="26559">MGCLSSRSHSSIEATLVENEKFLGFCQLDAEVTDSIIRKFSFNRKINCSQLSKIAESLNIHIEDYDAHANITKMYNRLKNSDNEILMRDLLTIGILLSKGRNITKATLLFQIFDETLEEEIEITRIKGQVFRTISRNSIYILGALIDENNEDSTKRIQNYFKTLKRAEIFAIDNVVDFILDDKRKPTISEKGFVEGMCRFQSGKLLTASGWRKYLASFEEKLPLELQNSQL</sequence>
<name>A0AAU9JR51_9CILI</name>
<protein>
    <submittedName>
        <fullName evidence="1">Uncharacterized protein</fullName>
    </submittedName>
</protein>
<evidence type="ECO:0000313" key="1">
    <source>
        <dbReference type="EMBL" id="CAG9329717.1"/>
    </source>
</evidence>
<accession>A0AAU9JR51</accession>
<organism evidence="1 2">
    <name type="scientific">Blepharisma stoltei</name>
    <dbReference type="NCBI Taxonomy" id="1481888"/>
    <lineage>
        <taxon>Eukaryota</taxon>
        <taxon>Sar</taxon>
        <taxon>Alveolata</taxon>
        <taxon>Ciliophora</taxon>
        <taxon>Postciliodesmatophora</taxon>
        <taxon>Heterotrichea</taxon>
        <taxon>Heterotrichida</taxon>
        <taxon>Blepharismidae</taxon>
        <taxon>Blepharisma</taxon>
    </lineage>
</organism>
<dbReference type="EMBL" id="CAJZBQ010000048">
    <property type="protein sequence ID" value="CAG9329717.1"/>
    <property type="molecule type" value="Genomic_DNA"/>
</dbReference>
<proteinExistence type="predicted"/>
<keyword evidence="2" id="KW-1185">Reference proteome</keyword>